<evidence type="ECO:0000256" key="3">
    <source>
        <dbReference type="ARBA" id="ARBA00022801"/>
    </source>
</evidence>
<dbReference type="InterPro" id="IPR019819">
    <property type="entry name" value="Carboxylesterase_B_CS"/>
</dbReference>
<dbReference type="InterPro" id="IPR019826">
    <property type="entry name" value="Carboxylesterase_B_AS"/>
</dbReference>
<protein>
    <recommendedName>
        <fullName evidence="6">Carboxylesterase type B domain-containing protein</fullName>
    </recommendedName>
</protein>
<proteinExistence type="inferred from homology"/>
<keyword evidence="4" id="KW-1015">Disulfide bond</keyword>
<gene>
    <name evidence="7" type="ORF">EEDITHA_LOCUS1006</name>
</gene>
<dbReference type="EMBL" id="CAKOGL010000003">
    <property type="protein sequence ID" value="CAH2084442.1"/>
    <property type="molecule type" value="Genomic_DNA"/>
</dbReference>
<evidence type="ECO:0000256" key="1">
    <source>
        <dbReference type="ARBA" id="ARBA00005964"/>
    </source>
</evidence>
<organism evidence="7 8">
    <name type="scientific">Euphydryas editha</name>
    <name type="common">Edith's checkerspot</name>
    <dbReference type="NCBI Taxonomy" id="104508"/>
    <lineage>
        <taxon>Eukaryota</taxon>
        <taxon>Metazoa</taxon>
        <taxon>Ecdysozoa</taxon>
        <taxon>Arthropoda</taxon>
        <taxon>Hexapoda</taxon>
        <taxon>Insecta</taxon>
        <taxon>Pterygota</taxon>
        <taxon>Neoptera</taxon>
        <taxon>Endopterygota</taxon>
        <taxon>Lepidoptera</taxon>
        <taxon>Glossata</taxon>
        <taxon>Ditrysia</taxon>
        <taxon>Papilionoidea</taxon>
        <taxon>Nymphalidae</taxon>
        <taxon>Nymphalinae</taxon>
        <taxon>Euphydryas</taxon>
    </lineage>
</organism>
<evidence type="ECO:0000256" key="4">
    <source>
        <dbReference type="ARBA" id="ARBA00023157"/>
    </source>
</evidence>
<dbReference type="PANTHER" id="PTHR43142">
    <property type="entry name" value="CARBOXYLIC ESTER HYDROLASE"/>
    <property type="match status" value="1"/>
</dbReference>
<sequence length="1051" mass="119936">MERCVYNAKSHGNQCYSLQTSVGSEDCLYVNVYSPNIAPIDPLLVMVFIHGGGFVNGSGNEEAHGPKYLLRKDVIVVTFNYRLGILGFLSLDTEDIPGNAGMKDQVAALRWIKKNIKKFGGDPDNITLFGESAGAASVSFHLVSPMSKGLFNKAITQSGTITSWWPKTFRARDRALLLARDLGCNSTDDKEIYEFFKRQPAANLVDKKIPVSYSQSAKKAINVYYGIVSETQFGDRERFFYGDTYEVLRHGIHEEVAVISGYTQDDGILWFADNVVPDKLFDRANHFLEFFVPEPYTVNVPLKTQMEIGERFRNFYLQNKTASKATLDDLLKFFSMELFIYGSISQQKIIAKKNKNKTYLYKFTCYSELNFVTVFLGLQDLFDYRPVVAHADDMAYIFSNFKVNNMSQDIFKMIEQVTTLWTNFAKYGDPTPDDSLGVKWLPYTVENEDYLDIGEVLVPKTHPEKEEMEFWESNFKEFLPEYALSSPCPYPTYTFLIDEMDTCYLISLLLSRLIQVQVNEGIIQGQVVSNPYGCPFFSFRGIPYAEPPVGDLRFKAPQPKTPWEGIRNATEHASHCFKYEMFTNETNLPTGSEDCLYLNVYSPNIAPSQPFPVMVFIHGGGFVSGSGNDNAYGPQYLVRKDVVLVTLNYRLEILGFLSLDTEDIPGNAGMKDQVAALRWIKNNIRKFGGDPDNITIFGESAGGASVSFHLVSPMSKGLFKRAITQSGTLTSWWPNTFRARDRALLLAKQLGCNSTDDKEIAEFFRAQPIENLVNKRIPVSYWQAGKETPNVYYGIVQEKEFSNTERFFYGHPFDVLRKGIHEGVEVMNGYTEDEGILYFSTGVNSDRIFEQANHFLEFFVPEPYTTDIPLQTQMEIGSRFKNFYMKNETASRKTLDDLLKYFNMELFVYGTISQEKIIAKNKKNKSYLYKFTCKSELNMFIVFTGLDQLFNYRPVVAHSDDLGYIFPIKNIDMNSTTFKMIEQVTTLWTNFAKYGDPTPDDSLGVKWLPYTIENEDYLDIGENLVPGTHPENEELEFWESNFGEFLPEYVP</sequence>
<keyword evidence="3" id="KW-0378">Hydrolase</keyword>
<evidence type="ECO:0000313" key="7">
    <source>
        <dbReference type="EMBL" id="CAH2084442.1"/>
    </source>
</evidence>
<dbReference type="GO" id="GO:0052689">
    <property type="term" value="F:carboxylic ester hydrolase activity"/>
    <property type="evidence" value="ECO:0007669"/>
    <property type="project" value="UniProtKB-KW"/>
</dbReference>
<dbReference type="FunFam" id="3.40.50.1820:FF:000092">
    <property type="entry name" value="Carboxylic ester hydrolase"/>
    <property type="match status" value="1"/>
</dbReference>
<dbReference type="PROSITE" id="PS00941">
    <property type="entry name" value="CARBOXYLESTERASE_B_2"/>
    <property type="match status" value="2"/>
</dbReference>
<dbReference type="PANTHER" id="PTHR43142:SF1">
    <property type="entry name" value="CARBOXYLIC ESTER HYDROLASE"/>
    <property type="match status" value="1"/>
</dbReference>
<name>A0AAU9TFU8_EUPED</name>
<keyword evidence="8" id="KW-1185">Reference proteome</keyword>
<evidence type="ECO:0000313" key="8">
    <source>
        <dbReference type="Proteomes" id="UP001153954"/>
    </source>
</evidence>
<feature type="domain" description="Carboxylesterase type B" evidence="6">
    <location>
        <begin position="5"/>
        <end position="471"/>
    </location>
</feature>
<keyword evidence="5" id="KW-0325">Glycoprotein</keyword>
<comment type="similarity">
    <text evidence="1">Belongs to the type-B carboxylesterase/lipase family.</text>
</comment>
<evidence type="ECO:0000259" key="6">
    <source>
        <dbReference type="Pfam" id="PF00135"/>
    </source>
</evidence>
<dbReference type="InterPro" id="IPR029058">
    <property type="entry name" value="AB_hydrolase_fold"/>
</dbReference>
<keyword evidence="2" id="KW-0719">Serine esterase</keyword>
<feature type="domain" description="Carboxylesterase type B" evidence="6">
    <location>
        <begin position="515"/>
        <end position="1038"/>
    </location>
</feature>
<evidence type="ECO:0000256" key="2">
    <source>
        <dbReference type="ARBA" id="ARBA00022487"/>
    </source>
</evidence>
<dbReference type="Proteomes" id="UP001153954">
    <property type="component" value="Unassembled WGS sequence"/>
</dbReference>
<dbReference type="AlphaFoldDB" id="A0AAU9TFU8"/>
<dbReference type="InterPro" id="IPR002018">
    <property type="entry name" value="CarbesteraseB"/>
</dbReference>
<dbReference type="SUPFAM" id="SSF53474">
    <property type="entry name" value="alpha/beta-Hydrolases"/>
    <property type="match status" value="2"/>
</dbReference>
<accession>A0AAU9TFU8</accession>
<evidence type="ECO:0000256" key="5">
    <source>
        <dbReference type="ARBA" id="ARBA00023180"/>
    </source>
</evidence>
<dbReference type="Gene3D" id="3.40.50.1820">
    <property type="entry name" value="alpha/beta hydrolase"/>
    <property type="match status" value="2"/>
</dbReference>
<comment type="caution">
    <text evidence="7">The sequence shown here is derived from an EMBL/GenBank/DDBJ whole genome shotgun (WGS) entry which is preliminary data.</text>
</comment>
<dbReference type="Pfam" id="PF00135">
    <property type="entry name" value="COesterase"/>
    <property type="match status" value="2"/>
</dbReference>
<reference evidence="7" key="1">
    <citation type="submission" date="2022-03" db="EMBL/GenBank/DDBJ databases">
        <authorList>
            <person name="Tunstrom K."/>
        </authorList>
    </citation>
    <scope>NUCLEOTIDE SEQUENCE</scope>
</reference>
<dbReference type="PROSITE" id="PS00122">
    <property type="entry name" value="CARBOXYLESTERASE_B_1"/>
    <property type="match status" value="2"/>
</dbReference>